<proteinExistence type="predicted"/>
<protein>
    <submittedName>
        <fullName evidence="1">Uncharacterized protein</fullName>
    </submittedName>
</protein>
<evidence type="ECO:0000313" key="1">
    <source>
        <dbReference type="EMBL" id="WHZ60382.1"/>
    </source>
</evidence>
<name>A0ACD4RIR8_9BACI</name>
<organism evidence="1 2">
    <name type="scientific">Metabacillus hrfriensis</name>
    <dbReference type="NCBI Taxonomy" id="3048891"/>
    <lineage>
        <taxon>Bacteria</taxon>
        <taxon>Bacillati</taxon>
        <taxon>Bacillota</taxon>
        <taxon>Bacilli</taxon>
        <taxon>Bacillales</taxon>
        <taxon>Bacillaceae</taxon>
        <taxon>Metabacillus</taxon>
    </lineage>
</organism>
<reference evidence="2" key="1">
    <citation type="journal article" date="2025" name="Aquaculture">
        <title>Assessment of the bioflocculant production and safety properties of Metabacillus hrfriensis sp. nov. based on phenotypic and whole-genome sequencing analysis.</title>
        <authorList>
            <person name="Zhang R."/>
            <person name="Zhao Z."/>
            <person name="Luo L."/>
            <person name="Wang S."/>
            <person name="Guo K."/>
            <person name="Xu W."/>
        </authorList>
    </citation>
    <scope>NUCLEOTIDE SEQUENCE [LARGE SCALE GENOMIC DNA]</scope>
    <source>
        <strain evidence="2">CT-WN-B3</strain>
    </source>
</reference>
<dbReference type="Proteomes" id="UP001226091">
    <property type="component" value="Chromosome"/>
</dbReference>
<dbReference type="EMBL" id="CP126116">
    <property type="protein sequence ID" value="WHZ60382.1"/>
    <property type="molecule type" value="Genomic_DNA"/>
</dbReference>
<keyword evidence="2" id="KW-1185">Reference proteome</keyword>
<sequence length="74" mass="8662">MPKIMKSHFLKGVSLHYSLPKLTKQKKESRECHLNWRKGGSHVHALSGGLSPSMKAEYEKWLDARGWYYEEVME</sequence>
<gene>
    <name evidence="1" type="ORF">QLQ22_06975</name>
</gene>
<evidence type="ECO:0000313" key="2">
    <source>
        <dbReference type="Proteomes" id="UP001226091"/>
    </source>
</evidence>
<accession>A0ACD4RIR8</accession>